<sequence>MLVEDDELCGEPADNSYGYAPSNLRRDSGDLEEDLDVEEECDGAASGYPPASFLRTELNVDKATNFVQATLIRADCSPEAIESSRRSDVKSSQIDQLVSKLSHEDASLLSAQLEREVNQEWSSASLYNGLGVDHSGL</sequence>
<evidence type="ECO:0000313" key="3">
    <source>
        <dbReference type="Proteomes" id="UP000271162"/>
    </source>
</evidence>
<keyword evidence="3" id="KW-1185">Reference proteome</keyword>
<feature type="region of interest" description="Disordered" evidence="1">
    <location>
        <begin position="1"/>
        <end position="30"/>
    </location>
</feature>
<dbReference type="AlphaFoldDB" id="A0A158R3H5"/>
<reference evidence="4" key="1">
    <citation type="submission" date="2016-04" db="UniProtKB">
        <authorList>
            <consortium name="WormBaseParasite"/>
        </authorList>
    </citation>
    <scope>IDENTIFICATION</scope>
</reference>
<evidence type="ECO:0000256" key="1">
    <source>
        <dbReference type="SAM" id="MobiDB-lite"/>
    </source>
</evidence>
<dbReference type="OMA" id="REVNQEW"/>
<evidence type="ECO:0000313" key="2">
    <source>
        <dbReference type="EMBL" id="VDL82029.1"/>
    </source>
</evidence>
<protein>
    <submittedName>
        <fullName evidence="2 4">Uncharacterized protein</fullName>
    </submittedName>
</protein>
<dbReference type="WBParaSite" id="NBR_0001830701-mRNA-1">
    <property type="protein sequence ID" value="NBR_0001830701-mRNA-1"/>
    <property type="gene ID" value="NBR_0001830701"/>
</dbReference>
<proteinExistence type="predicted"/>
<organism evidence="4">
    <name type="scientific">Nippostrongylus brasiliensis</name>
    <name type="common">Rat hookworm</name>
    <dbReference type="NCBI Taxonomy" id="27835"/>
    <lineage>
        <taxon>Eukaryota</taxon>
        <taxon>Metazoa</taxon>
        <taxon>Ecdysozoa</taxon>
        <taxon>Nematoda</taxon>
        <taxon>Chromadorea</taxon>
        <taxon>Rhabditida</taxon>
        <taxon>Rhabditina</taxon>
        <taxon>Rhabditomorpha</taxon>
        <taxon>Strongyloidea</taxon>
        <taxon>Heligmosomidae</taxon>
        <taxon>Nippostrongylus</taxon>
    </lineage>
</organism>
<name>A0A158R3H5_NIPBR</name>
<gene>
    <name evidence="2" type="ORF">NBR_LOCUS18308</name>
</gene>
<dbReference type="Proteomes" id="UP000271162">
    <property type="component" value="Unassembled WGS sequence"/>
</dbReference>
<reference evidence="2 3" key="2">
    <citation type="submission" date="2018-11" db="EMBL/GenBank/DDBJ databases">
        <authorList>
            <consortium name="Pathogen Informatics"/>
        </authorList>
    </citation>
    <scope>NUCLEOTIDE SEQUENCE [LARGE SCALE GENOMIC DNA]</scope>
</reference>
<evidence type="ECO:0000313" key="4">
    <source>
        <dbReference type="WBParaSite" id="NBR_0001830701-mRNA-1"/>
    </source>
</evidence>
<dbReference type="EMBL" id="UYSL01023319">
    <property type="protein sequence ID" value="VDL82029.1"/>
    <property type="molecule type" value="Genomic_DNA"/>
</dbReference>
<accession>A0A158R3H5</accession>